<accession>A0A1H8ED89</accession>
<dbReference type="OrthoDB" id="1493235at2"/>
<dbReference type="Proteomes" id="UP000198984">
    <property type="component" value="Unassembled WGS sequence"/>
</dbReference>
<evidence type="ECO:0000313" key="4">
    <source>
        <dbReference type="Proteomes" id="UP000198984"/>
    </source>
</evidence>
<dbReference type="EMBL" id="FOBB01000008">
    <property type="protein sequence ID" value="SEN16787.1"/>
    <property type="molecule type" value="Genomic_DNA"/>
</dbReference>
<dbReference type="InterPro" id="IPR012340">
    <property type="entry name" value="NA-bd_OB-fold"/>
</dbReference>
<dbReference type="RefSeq" id="WP_089918972.1">
    <property type="nucleotide sequence ID" value="NZ_FOBB01000008.1"/>
</dbReference>
<evidence type="ECO:0000259" key="2">
    <source>
        <dbReference type="PROSITE" id="PS51857"/>
    </source>
</evidence>
<protein>
    <submittedName>
        <fullName evidence="3">Cold shock protein, CspA family</fullName>
    </submittedName>
</protein>
<gene>
    <name evidence="3" type="ORF">SAMN04488505_108242</name>
</gene>
<dbReference type="STRING" id="573321.SAMN04488505_108242"/>
<keyword evidence="4" id="KW-1185">Reference proteome</keyword>
<dbReference type="InterPro" id="IPR011129">
    <property type="entry name" value="CSD"/>
</dbReference>
<name>A0A1H8ED89_9BACT</name>
<dbReference type="InterPro" id="IPR002059">
    <property type="entry name" value="CSP_DNA-bd"/>
</dbReference>
<sequence>MAETFLKKELEKKKAKERKEKVEKMQQRKLNNNKGKSLDEMMVYLDENGNLTSRPPDMRNRIEIDPANIILGAAPQGREHDIQRTGFVLSFDEAKGYGFISDSQSKESIFVHSNNTSQLLKKGNKVSYELQKGPKGFNAVNVQVLRK</sequence>
<dbReference type="PROSITE" id="PS51857">
    <property type="entry name" value="CSD_2"/>
    <property type="match status" value="1"/>
</dbReference>
<dbReference type="Gene3D" id="2.40.50.140">
    <property type="entry name" value="Nucleic acid-binding proteins"/>
    <property type="match status" value="1"/>
</dbReference>
<dbReference type="SUPFAM" id="SSF50249">
    <property type="entry name" value="Nucleic acid-binding proteins"/>
    <property type="match status" value="1"/>
</dbReference>
<feature type="compositionally biased region" description="Basic and acidic residues" evidence="1">
    <location>
        <begin position="1"/>
        <end position="26"/>
    </location>
</feature>
<dbReference type="CDD" id="cd04458">
    <property type="entry name" value="CSP_CDS"/>
    <property type="match status" value="1"/>
</dbReference>
<organism evidence="3 4">
    <name type="scientific">Chitinophaga rupis</name>
    <dbReference type="NCBI Taxonomy" id="573321"/>
    <lineage>
        <taxon>Bacteria</taxon>
        <taxon>Pseudomonadati</taxon>
        <taxon>Bacteroidota</taxon>
        <taxon>Chitinophagia</taxon>
        <taxon>Chitinophagales</taxon>
        <taxon>Chitinophagaceae</taxon>
        <taxon>Chitinophaga</taxon>
    </lineage>
</organism>
<evidence type="ECO:0000313" key="3">
    <source>
        <dbReference type="EMBL" id="SEN16787.1"/>
    </source>
</evidence>
<proteinExistence type="predicted"/>
<feature type="domain" description="CSD" evidence="2">
    <location>
        <begin position="83"/>
        <end position="144"/>
    </location>
</feature>
<dbReference type="AlphaFoldDB" id="A0A1H8ED89"/>
<feature type="region of interest" description="Disordered" evidence="1">
    <location>
        <begin position="1"/>
        <end position="39"/>
    </location>
</feature>
<dbReference type="GO" id="GO:0003676">
    <property type="term" value="F:nucleic acid binding"/>
    <property type="evidence" value="ECO:0007669"/>
    <property type="project" value="InterPro"/>
</dbReference>
<evidence type="ECO:0000256" key="1">
    <source>
        <dbReference type="SAM" id="MobiDB-lite"/>
    </source>
</evidence>
<dbReference type="SMART" id="SM00357">
    <property type="entry name" value="CSP"/>
    <property type="match status" value="1"/>
</dbReference>
<reference evidence="3 4" key="1">
    <citation type="submission" date="2016-10" db="EMBL/GenBank/DDBJ databases">
        <authorList>
            <person name="de Groot N.N."/>
        </authorList>
    </citation>
    <scope>NUCLEOTIDE SEQUENCE [LARGE SCALE GENOMIC DNA]</scope>
    <source>
        <strain evidence="3 4">DSM 21039</strain>
    </source>
</reference>
<dbReference type="Pfam" id="PF00313">
    <property type="entry name" value="CSD"/>
    <property type="match status" value="1"/>
</dbReference>
<dbReference type="GO" id="GO:0005829">
    <property type="term" value="C:cytosol"/>
    <property type="evidence" value="ECO:0007669"/>
    <property type="project" value="UniProtKB-ARBA"/>
</dbReference>